<dbReference type="AlphaFoldDB" id="A0A2S7MWS7"/>
<dbReference type="Proteomes" id="UP000239663">
    <property type="component" value="Unassembled WGS sequence"/>
</dbReference>
<sequence>MLKHKFSKLNKIIQEKKGVHIFYNIKEQDTYICHLIAFIDSALEQGDHVLLIESQRIINILKDELKIRMTSEQMGSLHMINNFDYYVSTGSFQPEIIFGHLSRTLQPFFDKGISFRIWAHVEWGQQEGIVAILEEFEAEADMVVNEQGLYLVCAYDQSRLPATLEEQLMKCHGYVMSENDIVVSELYVQPSKSCKKG</sequence>
<reference evidence="2 3" key="1">
    <citation type="submission" date="2017-12" db="EMBL/GenBank/DDBJ databases">
        <title>Taxonomic description and draft genome of Pradoshia cofamensis Gen. nov., sp. nov., a thermotolerant bacillale isolated from anterior gut of earthworm Eisenia fetida.</title>
        <authorList>
            <person name="Saha T."/>
            <person name="Chakraborty R."/>
        </authorList>
    </citation>
    <scope>NUCLEOTIDE SEQUENCE [LARGE SCALE GENOMIC DNA]</scope>
    <source>
        <strain evidence="2 3">EAG3</strain>
    </source>
</reference>
<keyword evidence="3" id="KW-1185">Reference proteome</keyword>
<gene>
    <name evidence="2" type="ORF">CYL18_15225</name>
</gene>
<dbReference type="InterPro" id="IPR025847">
    <property type="entry name" value="MEDS_domain"/>
</dbReference>
<accession>A0A2S7MWS7</accession>
<name>A0A2S7MWS7_9BACI</name>
<dbReference type="Pfam" id="PF14417">
    <property type="entry name" value="MEDS"/>
    <property type="match status" value="1"/>
</dbReference>
<evidence type="ECO:0000259" key="1">
    <source>
        <dbReference type="Pfam" id="PF14417"/>
    </source>
</evidence>
<dbReference type="EMBL" id="PKOZ01000012">
    <property type="protein sequence ID" value="PQD94219.1"/>
    <property type="molecule type" value="Genomic_DNA"/>
</dbReference>
<dbReference type="RefSeq" id="WP_104850387.1">
    <property type="nucleotide sequence ID" value="NZ_PKOZ01000012.1"/>
</dbReference>
<proteinExistence type="predicted"/>
<evidence type="ECO:0000313" key="3">
    <source>
        <dbReference type="Proteomes" id="UP000239663"/>
    </source>
</evidence>
<comment type="caution">
    <text evidence="2">The sequence shown here is derived from an EMBL/GenBank/DDBJ whole genome shotgun (WGS) entry which is preliminary data.</text>
</comment>
<feature type="domain" description="MEDS" evidence="1">
    <location>
        <begin position="20"/>
        <end position="172"/>
    </location>
</feature>
<evidence type="ECO:0000313" key="2">
    <source>
        <dbReference type="EMBL" id="PQD94219.1"/>
    </source>
</evidence>
<protein>
    <submittedName>
        <fullName evidence="2">3-ketoacyl-ACP reductase</fullName>
    </submittedName>
</protein>
<dbReference type="OrthoDB" id="2855396at2"/>
<organism evidence="2 3">
    <name type="scientific">Pradoshia eiseniae</name>
    <dbReference type="NCBI Taxonomy" id="2064768"/>
    <lineage>
        <taxon>Bacteria</taxon>
        <taxon>Bacillati</taxon>
        <taxon>Bacillota</taxon>
        <taxon>Bacilli</taxon>
        <taxon>Bacillales</taxon>
        <taxon>Bacillaceae</taxon>
        <taxon>Pradoshia</taxon>
    </lineage>
</organism>